<comment type="caution">
    <text evidence="1">The sequence shown here is derived from an EMBL/GenBank/DDBJ whole genome shotgun (WGS) entry which is preliminary data.</text>
</comment>
<accession>A0ABQ3B0L0</accession>
<evidence type="ECO:0000313" key="1">
    <source>
        <dbReference type="EMBL" id="GGY72581.1"/>
    </source>
</evidence>
<organism evidence="1 2">
    <name type="scientific">Cellvibrio zantedeschiae</name>
    <dbReference type="NCBI Taxonomy" id="1237077"/>
    <lineage>
        <taxon>Bacteria</taxon>
        <taxon>Pseudomonadati</taxon>
        <taxon>Pseudomonadota</taxon>
        <taxon>Gammaproteobacteria</taxon>
        <taxon>Cellvibrionales</taxon>
        <taxon>Cellvibrionaceae</taxon>
        <taxon>Cellvibrio</taxon>
    </lineage>
</organism>
<reference evidence="2" key="1">
    <citation type="journal article" date="2019" name="Int. J. Syst. Evol. Microbiol.">
        <title>The Global Catalogue of Microorganisms (GCM) 10K type strain sequencing project: providing services to taxonomists for standard genome sequencing and annotation.</title>
        <authorList>
            <consortium name="The Broad Institute Genomics Platform"/>
            <consortium name="The Broad Institute Genome Sequencing Center for Infectious Disease"/>
            <person name="Wu L."/>
            <person name="Ma J."/>
        </authorList>
    </citation>
    <scope>NUCLEOTIDE SEQUENCE [LARGE SCALE GENOMIC DNA]</scope>
    <source>
        <strain evidence="2">KCTC 32239</strain>
    </source>
</reference>
<dbReference type="Proteomes" id="UP000619761">
    <property type="component" value="Unassembled WGS sequence"/>
</dbReference>
<name>A0ABQ3B0L0_9GAMM</name>
<dbReference type="EMBL" id="BMYZ01000001">
    <property type="protein sequence ID" value="GGY72581.1"/>
    <property type="molecule type" value="Genomic_DNA"/>
</dbReference>
<evidence type="ECO:0000313" key="2">
    <source>
        <dbReference type="Proteomes" id="UP000619761"/>
    </source>
</evidence>
<gene>
    <name evidence="1" type="ORF">GCM10011613_16980</name>
</gene>
<proteinExistence type="predicted"/>
<protein>
    <submittedName>
        <fullName evidence="1">Uncharacterized protein</fullName>
    </submittedName>
</protein>
<keyword evidence="2" id="KW-1185">Reference proteome</keyword>
<sequence>MGYAFHMWVTVWNGAQHGQFNDFLHLKNIDGEQLPPPQTKHQQLEAIFAHKPGSLINGIQ</sequence>